<protein>
    <recommendedName>
        <fullName evidence="4">Josephin-like protein</fullName>
    </recommendedName>
</protein>
<feature type="region of interest" description="Disordered" evidence="1">
    <location>
        <begin position="1"/>
        <end position="21"/>
    </location>
</feature>
<dbReference type="PANTHER" id="PTHR35111">
    <property type="entry name" value="F10A5.9-RELATED"/>
    <property type="match status" value="1"/>
</dbReference>
<accession>A0AA88CT35</accession>
<reference evidence="2" key="1">
    <citation type="submission" date="2023-07" db="EMBL/GenBank/DDBJ databases">
        <title>draft genome sequence of fig (Ficus carica).</title>
        <authorList>
            <person name="Takahashi T."/>
            <person name="Nishimura K."/>
        </authorList>
    </citation>
    <scope>NUCLEOTIDE SEQUENCE</scope>
</reference>
<evidence type="ECO:0000313" key="3">
    <source>
        <dbReference type="Proteomes" id="UP001187192"/>
    </source>
</evidence>
<feature type="compositionally biased region" description="Polar residues" evidence="1">
    <location>
        <begin position="11"/>
        <end position="20"/>
    </location>
</feature>
<dbReference type="Proteomes" id="UP001187192">
    <property type="component" value="Unassembled WGS sequence"/>
</dbReference>
<name>A0AA88CT35_FICCA</name>
<proteinExistence type="predicted"/>
<dbReference type="AlphaFoldDB" id="A0AA88CT35"/>
<evidence type="ECO:0000313" key="2">
    <source>
        <dbReference type="EMBL" id="GMN29111.1"/>
    </source>
</evidence>
<evidence type="ECO:0000256" key="1">
    <source>
        <dbReference type="SAM" id="MobiDB-lite"/>
    </source>
</evidence>
<dbReference type="EMBL" id="BTGU01000002">
    <property type="protein sequence ID" value="GMN29111.1"/>
    <property type="molecule type" value="Genomic_DNA"/>
</dbReference>
<organism evidence="2 3">
    <name type="scientific">Ficus carica</name>
    <name type="common">Common fig</name>
    <dbReference type="NCBI Taxonomy" id="3494"/>
    <lineage>
        <taxon>Eukaryota</taxon>
        <taxon>Viridiplantae</taxon>
        <taxon>Streptophyta</taxon>
        <taxon>Embryophyta</taxon>
        <taxon>Tracheophyta</taxon>
        <taxon>Spermatophyta</taxon>
        <taxon>Magnoliopsida</taxon>
        <taxon>eudicotyledons</taxon>
        <taxon>Gunneridae</taxon>
        <taxon>Pentapetalae</taxon>
        <taxon>rosids</taxon>
        <taxon>fabids</taxon>
        <taxon>Rosales</taxon>
        <taxon>Moraceae</taxon>
        <taxon>Ficeae</taxon>
        <taxon>Ficus</taxon>
    </lineage>
</organism>
<dbReference type="PANTHER" id="PTHR35111:SF1">
    <property type="entry name" value="OS04G0115900 PROTEIN"/>
    <property type="match status" value="1"/>
</dbReference>
<dbReference type="Gramene" id="FCD_00008590-RA">
    <property type="protein sequence ID" value="FCD_00008590-RA:cds"/>
    <property type="gene ID" value="FCD_00008590"/>
</dbReference>
<sequence length="113" mass="12692">MKTNFCIPRPRNNSSTSKTKGLTPMTLLERFREAVFRLIMFSTLSKASNHDRSGDVRRHYHPSNDHRHSEAVADCIEFIKKKAGPDENRISSARSSVMNSPAEGVLHAPAVIM</sequence>
<keyword evidence="3" id="KW-1185">Reference proteome</keyword>
<comment type="caution">
    <text evidence="2">The sequence shown here is derived from an EMBL/GenBank/DDBJ whole genome shotgun (WGS) entry which is preliminary data.</text>
</comment>
<evidence type="ECO:0008006" key="4">
    <source>
        <dbReference type="Google" id="ProtNLM"/>
    </source>
</evidence>
<gene>
    <name evidence="2" type="ORF">TIFTF001_002298</name>
</gene>
<feature type="region of interest" description="Disordered" evidence="1">
    <location>
        <begin position="48"/>
        <end position="68"/>
    </location>
</feature>